<evidence type="ECO:0000313" key="3">
    <source>
        <dbReference type="EMBL" id="KJK50718.1"/>
    </source>
</evidence>
<dbReference type="Proteomes" id="UP000033393">
    <property type="component" value="Unassembled WGS sequence"/>
</dbReference>
<dbReference type="InterPro" id="IPR053150">
    <property type="entry name" value="Teicoplanin_resist-assoc"/>
</dbReference>
<protein>
    <submittedName>
        <fullName evidence="3">Teicoplanin resistance protein VanZ</fullName>
    </submittedName>
</protein>
<feature type="transmembrane region" description="Helical" evidence="1">
    <location>
        <begin position="120"/>
        <end position="139"/>
    </location>
</feature>
<feature type="domain" description="VanZ-like" evidence="2">
    <location>
        <begin position="61"/>
        <end position="166"/>
    </location>
</feature>
<dbReference type="AlphaFoldDB" id="A0A0F0HAQ6"/>
<dbReference type="EMBL" id="JYJG01000052">
    <property type="protein sequence ID" value="KJK50718.1"/>
    <property type="molecule type" value="Genomic_DNA"/>
</dbReference>
<dbReference type="Pfam" id="PF04892">
    <property type="entry name" value="VanZ"/>
    <property type="match status" value="1"/>
</dbReference>
<feature type="transmembrane region" description="Helical" evidence="1">
    <location>
        <begin position="151"/>
        <end position="169"/>
    </location>
</feature>
<comment type="caution">
    <text evidence="3">The sequence shown here is derived from an EMBL/GenBank/DDBJ whole genome shotgun (WGS) entry which is preliminary data.</text>
</comment>
<organism evidence="3 4">
    <name type="scientific">Lentzea aerocolonigenes</name>
    <name type="common">Lechevalieria aerocolonigenes</name>
    <name type="synonym">Saccharothrix aerocolonigenes</name>
    <dbReference type="NCBI Taxonomy" id="68170"/>
    <lineage>
        <taxon>Bacteria</taxon>
        <taxon>Bacillati</taxon>
        <taxon>Actinomycetota</taxon>
        <taxon>Actinomycetes</taxon>
        <taxon>Pseudonocardiales</taxon>
        <taxon>Pseudonocardiaceae</taxon>
        <taxon>Lentzea</taxon>
    </lineage>
</organism>
<keyword evidence="1" id="KW-1133">Transmembrane helix</keyword>
<gene>
    <name evidence="3" type="ORF">UK23_09580</name>
</gene>
<dbReference type="OrthoDB" id="3627087at2"/>
<sequence length="177" mass="19172">MLNNWYDWVGTFTGVVALAVLSLPIAVVTAGLLGWRRKVTGAAHPWRTAVAEVGLVYGTVPWVWMTLLPGNEPGKHGVVTLVPLADLLSWDRGQIIGNLLIFAPLGFFAPLRFSSLASLGHVLMLAAGCSTFIEVAQYVLLLDRVSSVDDVLLNTVGAGLASMLSYRWWRTPVHSFA</sequence>
<keyword evidence="1" id="KW-0812">Transmembrane</keyword>
<name>A0A0F0HAQ6_LENAE</name>
<dbReference type="InterPro" id="IPR006976">
    <property type="entry name" value="VanZ-like"/>
</dbReference>
<feature type="transmembrane region" description="Helical" evidence="1">
    <location>
        <begin position="95"/>
        <end position="113"/>
    </location>
</feature>
<evidence type="ECO:0000259" key="2">
    <source>
        <dbReference type="Pfam" id="PF04892"/>
    </source>
</evidence>
<keyword evidence="4" id="KW-1185">Reference proteome</keyword>
<dbReference type="PANTHER" id="PTHR36834">
    <property type="entry name" value="MEMBRANE PROTEIN-RELATED"/>
    <property type="match status" value="1"/>
</dbReference>
<keyword evidence="1" id="KW-0472">Membrane</keyword>
<dbReference type="PANTHER" id="PTHR36834:SF1">
    <property type="entry name" value="INTEGRAL MEMBRANE PROTEIN"/>
    <property type="match status" value="1"/>
</dbReference>
<reference evidence="3 4" key="1">
    <citation type="submission" date="2015-02" db="EMBL/GenBank/DDBJ databases">
        <authorList>
            <person name="Ju K.-S."/>
            <person name="Doroghazi J.R."/>
            <person name="Metcalf W."/>
        </authorList>
    </citation>
    <scope>NUCLEOTIDE SEQUENCE [LARGE SCALE GENOMIC DNA]</scope>
    <source>
        <strain evidence="3 4">NRRL B-16140</strain>
    </source>
</reference>
<feature type="transmembrane region" description="Helical" evidence="1">
    <location>
        <begin position="12"/>
        <end position="34"/>
    </location>
</feature>
<dbReference type="PATRIC" id="fig|68170.10.peg.299"/>
<evidence type="ECO:0000313" key="4">
    <source>
        <dbReference type="Proteomes" id="UP000033393"/>
    </source>
</evidence>
<evidence type="ECO:0000256" key="1">
    <source>
        <dbReference type="SAM" id="Phobius"/>
    </source>
</evidence>
<proteinExistence type="predicted"/>
<accession>A0A0F0HAQ6</accession>
<feature type="transmembrane region" description="Helical" evidence="1">
    <location>
        <begin position="46"/>
        <end position="65"/>
    </location>
</feature>